<accession>A0AAV5T7Y0</accession>
<dbReference type="Proteomes" id="UP001432027">
    <property type="component" value="Unassembled WGS sequence"/>
</dbReference>
<evidence type="ECO:0000313" key="2">
    <source>
        <dbReference type="Proteomes" id="UP001432027"/>
    </source>
</evidence>
<sequence length="73" mass="7809">RLVMPSQSSLNRCASFKSVDVALFKTLDAVTKSPFASFLGNSTAGTFTGRFSMSQADVEKISAQKADKCNGKQ</sequence>
<dbReference type="EMBL" id="BTSX01000004">
    <property type="protein sequence ID" value="GMS91691.1"/>
    <property type="molecule type" value="Genomic_DNA"/>
</dbReference>
<organism evidence="1 2">
    <name type="scientific">Pristionchus entomophagus</name>
    <dbReference type="NCBI Taxonomy" id="358040"/>
    <lineage>
        <taxon>Eukaryota</taxon>
        <taxon>Metazoa</taxon>
        <taxon>Ecdysozoa</taxon>
        <taxon>Nematoda</taxon>
        <taxon>Chromadorea</taxon>
        <taxon>Rhabditida</taxon>
        <taxon>Rhabditina</taxon>
        <taxon>Diplogasteromorpha</taxon>
        <taxon>Diplogasteroidea</taxon>
        <taxon>Neodiplogasteridae</taxon>
        <taxon>Pristionchus</taxon>
    </lineage>
</organism>
<feature type="non-terminal residue" evidence="1">
    <location>
        <position position="73"/>
    </location>
</feature>
<proteinExistence type="predicted"/>
<reference evidence="1" key="1">
    <citation type="submission" date="2023-10" db="EMBL/GenBank/DDBJ databases">
        <title>Genome assembly of Pristionchus species.</title>
        <authorList>
            <person name="Yoshida K."/>
            <person name="Sommer R.J."/>
        </authorList>
    </citation>
    <scope>NUCLEOTIDE SEQUENCE</scope>
    <source>
        <strain evidence="1">RS0144</strain>
    </source>
</reference>
<name>A0AAV5T7Y0_9BILA</name>
<evidence type="ECO:0000313" key="1">
    <source>
        <dbReference type="EMBL" id="GMS91691.1"/>
    </source>
</evidence>
<dbReference type="AlphaFoldDB" id="A0AAV5T7Y0"/>
<comment type="caution">
    <text evidence="1">The sequence shown here is derived from an EMBL/GenBank/DDBJ whole genome shotgun (WGS) entry which is preliminary data.</text>
</comment>
<feature type="non-terminal residue" evidence="1">
    <location>
        <position position="1"/>
    </location>
</feature>
<gene>
    <name evidence="1" type="ORF">PENTCL1PPCAC_13866</name>
</gene>
<protein>
    <submittedName>
        <fullName evidence="1">Uncharacterized protein</fullName>
    </submittedName>
</protein>
<keyword evidence="2" id="KW-1185">Reference proteome</keyword>